<feature type="region of interest" description="Disordered" evidence="2">
    <location>
        <begin position="218"/>
        <end position="242"/>
    </location>
</feature>
<evidence type="ECO:0000313" key="3">
    <source>
        <dbReference type="EMBL" id="GBG25202.1"/>
    </source>
</evidence>
<organism evidence="3 4">
    <name type="scientific">Hondaea fermentalgiana</name>
    <dbReference type="NCBI Taxonomy" id="2315210"/>
    <lineage>
        <taxon>Eukaryota</taxon>
        <taxon>Sar</taxon>
        <taxon>Stramenopiles</taxon>
        <taxon>Bigyra</taxon>
        <taxon>Labyrinthulomycetes</taxon>
        <taxon>Thraustochytrida</taxon>
        <taxon>Thraustochytriidae</taxon>
        <taxon>Hondaea</taxon>
    </lineage>
</organism>
<feature type="compositionally biased region" description="Basic and acidic residues" evidence="2">
    <location>
        <begin position="222"/>
        <end position="231"/>
    </location>
</feature>
<feature type="coiled-coil region" evidence="1">
    <location>
        <begin position="409"/>
        <end position="440"/>
    </location>
</feature>
<feature type="region of interest" description="Disordered" evidence="2">
    <location>
        <begin position="1"/>
        <end position="32"/>
    </location>
</feature>
<gene>
    <name evidence="3" type="ORF">FCC1311_014192</name>
</gene>
<evidence type="ECO:0000313" key="4">
    <source>
        <dbReference type="Proteomes" id="UP000241890"/>
    </source>
</evidence>
<dbReference type="Proteomes" id="UP000241890">
    <property type="component" value="Unassembled WGS sequence"/>
</dbReference>
<evidence type="ECO:0000256" key="1">
    <source>
        <dbReference type="SAM" id="Coils"/>
    </source>
</evidence>
<reference evidence="3 4" key="1">
    <citation type="submission" date="2017-12" db="EMBL/GenBank/DDBJ databases">
        <title>Sequencing, de novo assembly and annotation of complete genome of a new Thraustochytrid species, strain FCC1311.</title>
        <authorList>
            <person name="Sedici K."/>
            <person name="Godart F."/>
            <person name="Aiese Cigliano R."/>
            <person name="Sanseverino W."/>
            <person name="Barakat M."/>
            <person name="Ortet P."/>
            <person name="Marechal E."/>
            <person name="Cagnac O."/>
            <person name="Amato A."/>
        </authorList>
    </citation>
    <scope>NUCLEOTIDE SEQUENCE [LARGE SCALE GENOMIC DNA]</scope>
</reference>
<name>A0A2R5G2H9_9STRA</name>
<proteinExistence type="predicted"/>
<feature type="compositionally biased region" description="Basic and acidic residues" evidence="2">
    <location>
        <begin position="49"/>
        <end position="67"/>
    </location>
</feature>
<dbReference type="EMBL" id="BEYU01000012">
    <property type="protein sequence ID" value="GBG25202.1"/>
    <property type="molecule type" value="Genomic_DNA"/>
</dbReference>
<feature type="compositionally biased region" description="Basic and acidic residues" evidence="2">
    <location>
        <begin position="7"/>
        <end position="25"/>
    </location>
</feature>
<keyword evidence="1" id="KW-0175">Coiled coil</keyword>
<feature type="compositionally biased region" description="Acidic residues" evidence="2">
    <location>
        <begin position="81"/>
        <end position="93"/>
    </location>
</feature>
<evidence type="ECO:0000256" key="2">
    <source>
        <dbReference type="SAM" id="MobiDB-lite"/>
    </source>
</evidence>
<sequence>MRQRQVQRRDAQRSSESKEGDHDVPRMLTSKSEILKALRNELARVDQELADAKSDARAKGNEDGGRGEEDEDEEKGAAGDEYGDEDFDETSDAEEQHEPSVKRKIKSRSTLKQASTLSSIKSRISQKTVSAKERAKLETLAKTMSAADVRAMIDSSSILRQAMLGIGVTTDDLLPGGLEDRFKKDMGTRLRAHLEKRRIETIVQVLAERSRLVVELEEKEAAEDSRAESELSHGQIRGPRGSPMVILSKEEQRRIFDEKLKGRRTKDATRDGKAGKLRRWQQQQREAAQVQQDKLRKDVETHLERASLHVKEDKERTIERRSKREARQARKMEICSAIKTRRRRAMEKRYAETEERLQALAQAKDPLKATSAGAKLNRSATEKLEFLQRKEAHRREVRESSQLQASLRARELRLEQVEKLKRLDQARERAEQKAQESREQSSVDEIDRQLRFERLQRRMEHERAQVQIRVDRKLAFAESLDQMQAELDRLRELARRDDFARAVARETASAEGQMGIPGPGEYNVGSTLETTGGKFGTFDLARVKAAEERASALSPGPGAYEAF</sequence>
<accession>A0A2R5G2H9</accession>
<comment type="caution">
    <text evidence="3">The sequence shown here is derived from an EMBL/GenBank/DDBJ whole genome shotgun (WGS) entry which is preliminary data.</text>
</comment>
<dbReference type="InParanoid" id="A0A2R5G2H9"/>
<protein>
    <submittedName>
        <fullName evidence="3">Uncharacterized protein</fullName>
    </submittedName>
</protein>
<keyword evidence="4" id="KW-1185">Reference proteome</keyword>
<dbReference type="AlphaFoldDB" id="A0A2R5G2H9"/>
<feature type="region of interest" description="Disordered" evidence="2">
    <location>
        <begin position="49"/>
        <end position="109"/>
    </location>
</feature>